<organism evidence="3 4">
    <name type="scientific">Hepatospora eriocheir</name>
    <dbReference type="NCBI Taxonomy" id="1081669"/>
    <lineage>
        <taxon>Eukaryota</taxon>
        <taxon>Fungi</taxon>
        <taxon>Fungi incertae sedis</taxon>
        <taxon>Microsporidia</taxon>
        <taxon>Hepatosporidae</taxon>
        <taxon>Hepatospora</taxon>
    </lineage>
</organism>
<dbReference type="NCBIfam" id="TIGR00231">
    <property type="entry name" value="small_GTP"/>
    <property type="match status" value="1"/>
</dbReference>
<name>A0A1X0QGU7_9MICR</name>
<dbReference type="VEuPathDB" id="MicrosporidiaDB:A0H76_1573"/>
<evidence type="ECO:0000256" key="1">
    <source>
        <dbReference type="ARBA" id="ARBA00022741"/>
    </source>
</evidence>
<evidence type="ECO:0000256" key="2">
    <source>
        <dbReference type="ARBA" id="ARBA00023134"/>
    </source>
</evidence>
<dbReference type="CDD" id="cd00154">
    <property type="entry name" value="Rab"/>
    <property type="match status" value="1"/>
</dbReference>
<dbReference type="PROSITE" id="PS51417">
    <property type="entry name" value="ARF"/>
    <property type="match status" value="1"/>
</dbReference>
<dbReference type="PANTHER" id="PTHR47977">
    <property type="entry name" value="RAS-RELATED PROTEIN RAB"/>
    <property type="match status" value="1"/>
</dbReference>
<sequence>MTNKKYRIVSVGETGVGKSSIINKYINNIFISNISNTIGIDSFTKEVLVDNEVVELRIWDTAGQEKFNSITKSYYRGSHGFIFVFDLSDSEGLKRLERKIEEIKEDTNVQIGILIGNKADLVNEVDESEIKRLSNKLNMNYFICSAKDGFNVNKAFEFLSKEIHYKFKNSSFNKTKKVNLNKKKKRYFFC</sequence>
<dbReference type="SMART" id="SM00177">
    <property type="entry name" value="ARF"/>
    <property type="match status" value="1"/>
</dbReference>
<evidence type="ECO:0000313" key="3">
    <source>
        <dbReference type="EMBL" id="ORD99000.1"/>
    </source>
</evidence>
<dbReference type="PRINTS" id="PR00449">
    <property type="entry name" value="RASTRNSFRMNG"/>
</dbReference>
<dbReference type="PROSITE" id="PS51419">
    <property type="entry name" value="RAB"/>
    <property type="match status" value="1"/>
</dbReference>
<dbReference type="AlphaFoldDB" id="A0A1X0QGU7"/>
<dbReference type="InterPro" id="IPR001806">
    <property type="entry name" value="Small_GTPase"/>
</dbReference>
<proteinExistence type="predicted"/>
<keyword evidence="2" id="KW-0342">GTP-binding</keyword>
<comment type="caution">
    <text evidence="3">The sequence shown here is derived from an EMBL/GenBank/DDBJ whole genome shotgun (WGS) entry which is preliminary data.</text>
</comment>
<gene>
    <name evidence="3" type="primary">RABC</name>
    <name evidence="3" type="ORF">A0H76_1573</name>
</gene>
<dbReference type="Proteomes" id="UP000192501">
    <property type="component" value="Unassembled WGS sequence"/>
</dbReference>
<dbReference type="InterPro" id="IPR027417">
    <property type="entry name" value="P-loop_NTPase"/>
</dbReference>
<reference evidence="3 4" key="1">
    <citation type="journal article" date="2017" name="Environ. Microbiol.">
        <title>Decay of the glycolytic pathway and adaptation to intranuclear parasitism within Enterocytozoonidae microsporidia.</title>
        <authorList>
            <person name="Wiredu Boakye D."/>
            <person name="Jaroenlak P."/>
            <person name="Prachumwat A."/>
            <person name="Williams T.A."/>
            <person name="Bateman K.S."/>
            <person name="Itsathitphaisarn O."/>
            <person name="Sritunyalucksana K."/>
            <person name="Paszkiewicz K.H."/>
            <person name="Moore K.A."/>
            <person name="Stentiford G.D."/>
            <person name="Williams B.A."/>
        </authorList>
    </citation>
    <scope>NUCLEOTIDE SEQUENCE [LARGE SCALE GENOMIC DNA]</scope>
    <source>
        <strain evidence="4">canceri</strain>
    </source>
</reference>
<accession>A0A1X0QGU7</accession>
<dbReference type="InterPro" id="IPR005225">
    <property type="entry name" value="Small_GTP-bd"/>
</dbReference>
<evidence type="ECO:0000313" key="4">
    <source>
        <dbReference type="Proteomes" id="UP000192501"/>
    </source>
</evidence>
<dbReference type="Pfam" id="PF00071">
    <property type="entry name" value="Ras"/>
    <property type="match status" value="1"/>
</dbReference>
<dbReference type="EMBL" id="LTAI01000338">
    <property type="protein sequence ID" value="ORD99000.1"/>
    <property type="molecule type" value="Genomic_DNA"/>
</dbReference>
<dbReference type="GO" id="GO:0005525">
    <property type="term" value="F:GTP binding"/>
    <property type="evidence" value="ECO:0007669"/>
    <property type="project" value="UniProtKB-KW"/>
</dbReference>
<protein>
    <submittedName>
        <fullName evidence="3">RABC</fullName>
    </submittedName>
</protein>
<dbReference type="VEuPathDB" id="MicrosporidiaDB:HERIO_1641"/>
<dbReference type="InterPro" id="IPR050227">
    <property type="entry name" value="Rab"/>
</dbReference>
<dbReference type="SUPFAM" id="SSF52540">
    <property type="entry name" value="P-loop containing nucleoside triphosphate hydrolases"/>
    <property type="match status" value="1"/>
</dbReference>
<dbReference type="PROSITE" id="PS51421">
    <property type="entry name" value="RAS"/>
    <property type="match status" value="1"/>
</dbReference>
<dbReference type="SMART" id="SM00174">
    <property type="entry name" value="RHO"/>
    <property type="match status" value="1"/>
</dbReference>
<dbReference type="Gene3D" id="3.40.50.300">
    <property type="entry name" value="P-loop containing nucleotide triphosphate hydrolases"/>
    <property type="match status" value="1"/>
</dbReference>
<dbReference type="FunFam" id="3.40.50.300:FF:001329">
    <property type="entry name" value="Small GTP-binding protein, putative"/>
    <property type="match status" value="1"/>
</dbReference>
<dbReference type="SMART" id="SM00173">
    <property type="entry name" value="RAS"/>
    <property type="match status" value="1"/>
</dbReference>
<keyword evidence="1" id="KW-0547">Nucleotide-binding</keyword>
<dbReference type="SMART" id="SM00175">
    <property type="entry name" value="RAB"/>
    <property type="match status" value="1"/>
</dbReference>
<dbReference type="SMART" id="SM00176">
    <property type="entry name" value="RAN"/>
    <property type="match status" value="1"/>
</dbReference>
<dbReference type="GO" id="GO:0003924">
    <property type="term" value="F:GTPase activity"/>
    <property type="evidence" value="ECO:0007669"/>
    <property type="project" value="InterPro"/>
</dbReference>